<sequence>MTESDRIDAAIGAAEESGNLQLADPADIRSLRTALGRFATGVTVVTARRDEPEAAPLGIVANSFASVSLDPPLVLWSPARASVRHAHFTAAKAFSIHVLHDGQADLISRFGRDGKGFDGLPHEFNAENVPVLDSYHARFDCMTETMHEGGDHTIIIGRVLRFASGTGEPMLFAHGKFGKFESL</sequence>
<reference evidence="4 5" key="2">
    <citation type="submission" date="2024-06" db="EMBL/GenBank/DDBJ databases">
        <title>Thioclava kandeliae sp. nov. from a rhizosphere soil sample of Kandelia candel in a mangrove.</title>
        <authorList>
            <person name="Mu T."/>
        </authorList>
    </citation>
    <scope>NUCLEOTIDE SEQUENCE [LARGE SCALE GENOMIC DNA]</scope>
    <source>
        <strain evidence="4 5">CPCC 100088</strain>
    </source>
</reference>
<gene>
    <name evidence="4" type="ORF">VSX56_15140</name>
</gene>
<organism evidence="4 5">
    <name type="scientific">Thioclava kandeliae</name>
    <dbReference type="NCBI Taxonomy" id="3070818"/>
    <lineage>
        <taxon>Bacteria</taxon>
        <taxon>Pseudomonadati</taxon>
        <taxon>Pseudomonadota</taxon>
        <taxon>Alphaproteobacteria</taxon>
        <taxon>Rhodobacterales</taxon>
        <taxon>Paracoccaceae</taxon>
        <taxon>Thioclava</taxon>
    </lineage>
</organism>
<comment type="similarity">
    <text evidence="1">Belongs to the non-flavoprotein flavin reductase family.</text>
</comment>
<evidence type="ECO:0000313" key="4">
    <source>
        <dbReference type="EMBL" id="MER5173104.1"/>
    </source>
</evidence>
<evidence type="ECO:0000256" key="1">
    <source>
        <dbReference type="ARBA" id="ARBA00008898"/>
    </source>
</evidence>
<dbReference type="EMBL" id="JAYWLC010000015">
    <property type="protein sequence ID" value="MER5173104.1"/>
    <property type="molecule type" value="Genomic_DNA"/>
</dbReference>
<reference evidence="4 5" key="1">
    <citation type="submission" date="2024-01" db="EMBL/GenBank/DDBJ databases">
        <authorList>
            <person name="Deng Y."/>
            <person name="Su J."/>
        </authorList>
    </citation>
    <scope>NUCLEOTIDE SEQUENCE [LARGE SCALE GENOMIC DNA]</scope>
    <source>
        <strain evidence="4 5">CPCC 100088</strain>
    </source>
</reference>
<evidence type="ECO:0000256" key="2">
    <source>
        <dbReference type="ARBA" id="ARBA00023002"/>
    </source>
</evidence>
<comment type="caution">
    <text evidence="4">The sequence shown here is derived from an EMBL/GenBank/DDBJ whole genome shotgun (WGS) entry which is preliminary data.</text>
</comment>
<dbReference type="InterPro" id="IPR050268">
    <property type="entry name" value="NADH-dep_flavin_reductase"/>
</dbReference>
<accession>A0ABV1SJM6</accession>
<dbReference type="RefSeq" id="WP_350938353.1">
    <property type="nucleotide sequence ID" value="NZ_JAYWLC010000015.1"/>
</dbReference>
<proteinExistence type="inferred from homology"/>
<dbReference type="PANTHER" id="PTHR30466">
    <property type="entry name" value="FLAVIN REDUCTASE"/>
    <property type="match status" value="1"/>
</dbReference>
<name>A0ABV1SJM6_9RHOB</name>
<dbReference type="GO" id="GO:0016491">
    <property type="term" value="F:oxidoreductase activity"/>
    <property type="evidence" value="ECO:0007669"/>
    <property type="project" value="UniProtKB-KW"/>
</dbReference>
<evidence type="ECO:0000259" key="3">
    <source>
        <dbReference type="SMART" id="SM00903"/>
    </source>
</evidence>
<feature type="domain" description="Flavin reductase like" evidence="3">
    <location>
        <begin position="35"/>
        <end position="179"/>
    </location>
</feature>
<dbReference type="Proteomes" id="UP001438953">
    <property type="component" value="Unassembled WGS sequence"/>
</dbReference>
<dbReference type="InterPro" id="IPR002563">
    <property type="entry name" value="Flavin_Rdtase-like_dom"/>
</dbReference>
<dbReference type="SUPFAM" id="SSF50475">
    <property type="entry name" value="FMN-binding split barrel"/>
    <property type="match status" value="1"/>
</dbReference>
<protein>
    <submittedName>
        <fullName evidence="4">Flavin reductase family protein</fullName>
        <ecNumber evidence="4">1.-.-.-</ecNumber>
    </submittedName>
</protein>
<dbReference type="SMART" id="SM00903">
    <property type="entry name" value="Flavin_Reduct"/>
    <property type="match status" value="1"/>
</dbReference>
<keyword evidence="5" id="KW-1185">Reference proteome</keyword>
<dbReference type="Pfam" id="PF01613">
    <property type="entry name" value="Flavin_Reduct"/>
    <property type="match status" value="1"/>
</dbReference>
<keyword evidence="2 4" id="KW-0560">Oxidoreductase</keyword>
<dbReference type="Gene3D" id="2.30.110.10">
    <property type="entry name" value="Electron Transport, Fmn-binding Protein, Chain A"/>
    <property type="match status" value="1"/>
</dbReference>
<dbReference type="InterPro" id="IPR012349">
    <property type="entry name" value="Split_barrel_FMN-bd"/>
</dbReference>
<evidence type="ECO:0000313" key="5">
    <source>
        <dbReference type="Proteomes" id="UP001438953"/>
    </source>
</evidence>
<dbReference type="PANTHER" id="PTHR30466:SF11">
    <property type="entry name" value="FLAVIN-DEPENDENT MONOOXYGENASE, REDUCTASE SUBUNIT HSAB"/>
    <property type="match status" value="1"/>
</dbReference>
<dbReference type="EC" id="1.-.-.-" evidence="4"/>